<proteinExistence type="predicted"/>
<evidence type="ECO:0000313" key="1">
    <source>
        <dbReference type="EMBL" id="MDH7451895.1"/>
    </source>
</evidence>
<reference evidence="1" key="2">
    <citation type="submission" date="2023-04" db="EMBL/GenBank/DDBJ databases">
        <authorList>
            <person name="Sun J.-Q."/>
        </authorList>
    </citation>
    <scope>NUCLEOTIDE SEQUENCE</scope>
    <source>
        <strain evidence="1">CC-YY355</strain>
    </source>
</reference>
<comment type="caution">
    <text evidence="1">The sequence shown here is derived from an EMBL/GenBank/DDBJ whole genome shotgun (WGS) entry which is preliminary data.</text>
</comment>
<dbReference type="SUPFAM" id="SSF74653">
    <property type="entry name" value="TolA/TonB C-terminal domain"/>
    <property type="match status" value="1"/>
</dbReference>
<reference evidence="1" key="1">
    <citation type="journal article" date="2007" name="Int. J. Syst. Evol. Microbiol.">
        <title>Luteimonas composti sp. nov., a moderately thermophilic bacterium isolated from food waste.</title>
        <authorList>
            <person name="Young C.C."/>
            <person name="Kampfer P."/>
            <person name="Chen W.M."/>
            <person name="Yen W.S."/>
            <person name="Arun A.B."/>
            <person name="Lai W.A."/>
            <person name="Shen F.T."/>
            <person name="Rekha P.D."/>
            <person name="Lin K.Y."/>
            <person name="Chou J.H."/>
        </authorList>
    </citation>
    <scope>NUCLEOTIDE SEQUENCE</scope>
    <source>
        <strain evidence="1">CC-YY355</strain>
    </source>
</reference>
<name>A0ABT6MMR8_9GAMM</name>
<dbReference type="Gene3D" id="3.30.1150.10">
    <property type="match status" value="1"/>
</dbReference>
<keyword evidence="2" id="KW-1185">Reference proteome</keyword>
<sequence length="141" mass="14779">MVLPAAAPRMQLSETQGLLMAVSIEQPMPLYPESAAGGDGRTEVCVSFVVTADGQVSEAAHAPGVDTCAERPDPALVAAALDAVSRWTFFGAAICEYPQGVTPAPDCSGEDAVLRAVPIRLMYAFTFERVGGRGRVAVRRA</sequence>
<protein>
    <recommendedName>
        <fullName evidence="3">TonB C-terminal domain-containing protein</fullName>
    </recommendedName>
</protein>
<organism evidence="1 2">
    <name type="scientific">Luteimonas composti</name>
    <dbReference type="NCBI Taxonomy" id="398257"/>
    <lineage>
        <taxon>Bacteria</taxon>
        <taxon>Pseudomonadati</taxon>
        <taxon>Pseudomonadota</taxon>
        <taxon>Gammaproteobacteria</taxon>
        <taxon>Lysobacterales</taxon>
        <taxon>Lysobacteraceae</taxon>
        <taxon>Luteimonas</taxon>
    </lineage>
</organism>
<dbReference type="Proteomes" id="UP001160550">
    <property type="component" value="Unassembled WGS sequence"/>
</dbReference>
<dbReference type="EMBL" id="JARYGX010000007">
    <property type="protein sequence ID" value="MDH7451895.1"/>
    <property type="molecule type" value="Genomic_DNA"/>
</dbReference>
<accession>A0ABT6MMR8</accession>
<dbReference type="RefSeq" id="WP_280941102.1">
    <property type="nucleotide sequence ID" value="NZ_JARYGX010000007.1"/>
</dbReference>
<evidence type="ECO:0008006" key="3">
    <source>
        <dbReference type="Google" id="ProtNLM"/>
    </source>
</evidence>
<evidence type="ECO:0000313" key="2">
    <source>
        <dbReference type="Proteomes" id="UP001160550"/>
    </source>
</evidence>
<gene>
    <name evidence="1" type="ORF">QF205_02220</name>
</gene>